<evidence type="ECO:0008006" key="4">
    <source>
        <dbReference type="Google" id="ProtNLM"/>
    </source>
</evidence>
<feature type="chain" id="PRO_5039119569" description="VCBS repeat-containing protein" evidence="1">
    <location>
        <begin position="22"/>
        <end position="252"/>
    </location>
</feature>
<reference evidence="3" key="1">
    <citation type="submission" date="2015-07" db="EMBL/GenBank/DDBJ databases">
        <title>Fjat-14235 jcm11544.</title>
        <authorList>
            <person name="Liu B."/>
            <person name="Wang J."/>
            <person name="Zhu Y."/>
            <person name="Liu G."/>
            <person name="Chen Q."/>
            <person name="Chen Z."/>
            <person name="Lan J."/>
            <person name="Che J."/>
            <person name="Ge C."/>
            <person name="Shi H."/>
            <person name="Pan Z."/>
            <person name="Liu X."/>
        </authorList>
    </citation>
    <scope>NUCLEOTIDE SEQUENCE [LARGE SCALE GENOMIC DNA]</scope>
    <source>
        <strain evidence="3">JCM 11544</strain>
    </source>
</reference>
<proteinExistence type="predicted"/>
<organism evidence="2 3">
    <name type="scientific">Rossellomorea marisflavi</name>
    <dbReference type="NCBI Taxonomy" id="189381"/>
    <lineage>
        <taxon>Bacteria</taxon>
        <taxon>Bacillati</taxon>
        <taxon>Bacillota</taxon>
        <taxon>Bacilli</taxon>
        <taxon>Bacillales</taxon>
        <taxon>Bacillaceae</taxon>
        <taxon>Rossellomorea</taxon>
    </lineage>
</organism>
<dbReference type="STRING" id="189381.GCA_900166615_03300"/>
<evidence type="ECO:0000313" key="3">
    <source>
        <dbReference type="Proteomes" id="UP000037405"/>
    </source>
</evidence>
<feature type="signal peptide" evidence="1">
    <location>
        <begin position="1"/>
        <end position="21"/>
    </location>
</feature>
<keyword evidence="3" id="KW-1185">Reference proteome</keyword>
<name>A0A0M0GTA6_9BACI</name>
<accession>A0A0M0GTA6</accession>
<gene>
    <name evidence="2" type="ORF">AF331_04945</name>
</gene>
<dbReference type="RefSeq" id="WP_152915538.1">
    <property type="nucleotide sequence ID" value="NZ_LGUE01000001.1"/>
</dbReference>
<dbReference type="OrthoDB" id="1653343at2"/>
<dbReference type="PATRIC" id="fig|189381.12.peg.1116"/>
<dbReference type="InterPro" id="IPR028994">
    <property type="entry name" value="Integrin_alpha_N"/>
</dbReference>
<dbReference type="EMBL" id="LGUE01000001">
    <property type="protein sequence ID" value="KON92666.1"/>
    <property type="molecule type" value="Genomic_DNA"/>
</dbReference>
<protein>
    <recommendedName>
        <fullName evidence="4">VCBS repeat-containing protein</fullName>
    </recommendedName>
</protein>
<keyword evidence="1" id="KW-0732">Signal</keyword>
<dbReference type="AlphaFoldDB" id="A0A0M0GTA6"/>
<comment type="caution">
    <text evidence="2">The sequence shown here is derived from an EMBL/GenBank/DDBJ whole genome shotgun (WGS) entry which is preliminary data.</text>
</comment>
<dbReference type="Proteomes" id="UP000037405">
    <property type="component" value="Unassembled WGS sequence"/>
</dbReference>
<sequence>MKKELLFAFGAFFLMSLHAIAGNSLTDPPLTETMTIKTYKKDVTGDGRRDIIKLNAIPFEPDALFLKQIWATITTSEGSKLRIDYEGGYEPEITFADLNHDGVKDLLYRAATGGSGGLYENALHTAKGGKVQELDLPSGITIDAHFEDQYKGVISFQDTQQSYTVDLSDRKDDYERLGIFTKGILNEPTELMVAPIAFFEPTKIRGKKGKGLKGYQQISGAYRADGVGTAISYWYYEDGKWTLMKIVWKTDR</sequence>
<evidence type="ECO:0000256" key="1">
    <source>
        <dbReference type="SAM" id="SignalP"/>
    </source>
</evidence>
<dbReference type="SUPFAM" id="SSF69318">
    <property type="entry name" value="Integrin alpha N-terminal domain"/>
    <property type="match status" value="1"/>
</dbReference>
<evidence type="ECO:0000313" key="2">
    <source>
        <dbReference type="EMBL" id="KON92666.1"/>
    </source>
</evidence>